<reference evidence="2 3" key="2">
    <citation type="submission" date="2018-11" db="EMBL/GenBank/DDBJ databases">
        <authorList>
            <consortium name="Pathogen Informatics"/>
        </authorList>
    </citation>
    <scope>NUCLEOTIDE SEQUENCE [LARGE SCALE GENOMIC DNA]</scope>
</reference>
<dbReference type="OrthoDB" id="5862110at2759"/>
<evidence type="ECO:0000313" key="4">
    <source>
        <dbReference type="WBParaSite" id="ASIM_0000310101-mRNA-1"/>
    </source>
</evidence>
<dbReference type="Proteomes" id="UP000267096">
    <property type="component" value="Unassembled WGS sequence"/>
</dbReference>
<reference evidence="4" key="1">
    <citation type="submission" date="2017-02" db="UniProtKB">
        <authorList>
            <consortium name="WormBaseParasite"/>
        </authorList>
    </citation>
    <scope>IDENTIFICATION</scope>
</reference>
<sequence>MKSVSFQVDPYVPRDPRPIPQPLSPGRKMEALDFYAERDKCLENQTLFEDPEFLADDSSLFFSRRPPKYVEWLRPAVGFC</sequence>
<dbReference type="EMBL" id="UYRR01004254">
    <property type="protein sequence ID" value="VDK20914.1"/>
    <property type="molecule type" value="Genomic_DNA"/>
</dbReference>
<dbReference type="WBParaSite" id="ASIM_0000310101-mRNA-1">
    <property type="protein sequence ID" value="ASIM_0000310101-mRNA-1"/>
    <property type="gene ID" value="ASIM_0000310101"/>
</dbReference>
<feature type="region of interest" description="Disordered" evidence="1">
    <location>
        <begin position="1"/>
        <end position="24"/>
    </location>
</feature>
<keyword evidence="3" id="KW-1185">Reference proteome</keyword>
<dbReference type="AlphaFoldDB" id="A0A0M3J6B5"/>
<proteinExistence type="predicted"/>
<name>A0A0M3J6B5_ANISI</name>
<gene>
    <name evidence="2" type="ORF">ASIM_LOCUS2946</name>
</gene>
<organism evidence="4">
    <name type="scientific">Anisakis simplex</name>
    <name type="common">Herring worm</name>
    <dbReference type="NCBI Taxonomy" id="6269"/>
    <lineage>
        <taxon>Eukaryota</taxon>
        <taxon>Metazoa</taxon>
        <taxon>Ecdysozoa</taxon>
        <taxon>Nematoda</taxon>
        <taxon>Chromadorea</taxon>
        <taxon>Rhabditida</taxon>
        <taxon>Spirurina</taxon>
        <taxon>Ascaridomorpha</taxon>
        <taxon>Ascaridoidea</taxon>
        <taxon>Anisakidae</taxon>
        <taxon>Anisakis</taxon>
        <taxon>Anisakis simplex complex</taxon>
    </lineage>
</organism>
<accession>A0A0M3J6B5</accession>
<evidence type="ECO:0000313" key="3">
    <source>
        <dbReference type="Proteomes" id="UP000267096"/>
    </source>
</evidence>
<dbReference type="SUPFAM" id="SSF54001">
    <property type="entry name" value="Cysteine proteinases"/>
    <property type="match status" value="1"/>
</dbReference>
<protein>
    <submittedName>
        <fullName evidence="4">Calpain catalytic domain-containing protein</fullName>
    </submittedName>
</protein>
<evidence type="ECO:0000256" key="1">
    <source>
        <dbReference type="SAM" id="MobiDB-lite"/>
    </source>
</evidence>
<dbReference type="InterPro" id="IPR038765">
    <property type="entry name" value="Papain-like_cys_pep_sf"/>
</dbReference>
<evidence type="ECO:0000313" key="2">
    <source>
        <dbReference type="EMBL" id="VDK20914.1"/>
    </source>
</evidence>